<dbReference type="InterPro" id="IPR010662">
    <property type="entry name" value="RBBP9/YdeN"/>
</dbReference>
<dbReference type="SUPFAM" id="SSF53474">
    <property type="entry name" value="alpha/beta-Hydrolases"/>
    <property type="match status" value="1"/>
</dbReference>
<dbReference type="AlphaFoldDB" id="A0A0M7HXB2"/>
<dbReference type="EMBL" id="CYTV01000018">
    <property type="protein sequence ID" value="CUJ14268.1"/>
    <property type="molecule type" value="Genomic_DNA"/>
</dbReference>
<organism evidence="1 2">
    <name type="scientific">Bordetella pseudohinzii</name>
    <dbReference type="NCBI Taxonomy" id="1331258"/>
    <lineage>
        <taxon>Bacteria</taxon>
        <taxon>Pseudomonadati</taxon>
        <taxon>Pseudomonadota</taxon>
        <taxon>Betaproteobacteria</taxon>
        <taxon>Burkholderiales</taxon>
        <taxon>Alcaligenaceae</taxon>
        <taxon>Bordetella</taxon>
    </lineage>
</organism>
<sequence length="221" mass="23815">MQWNIYSFGLDSRAGNMAVMRLQPIIIPGWKDSGPGHWQTLWADSLPHARRLSQRDWQNPERAEWVAALSAAVDEAVSPVLLIAHSLGCLVTASLPVALRARVAGALLVAPADVEQAGMPACLRDFAPVPRQPLSFQSVVVASDNDPYCDLARARAFAQDWGSRFVVLRDAGHINADSGLGNWPQGLKLLGALRRRAVWRVSPPAQRIPPVPTLAGGTGPG</sequence>
<reference evidence="1 2" key="1">
    <citation type="submission" date="2015-09" db="EMBL/GenBank/DDBJ databases">
        <authorList>
            <person name="Jackson K.R."/>
            <person name="Lunt B.L."/>
            <person name="Fisher J.N.B."/>
            <person name="Gardner A.V."/>
            <person name="Bailey M.E."/>
            <person name="Deus L.M."/>
            <person name="Earl A.S."/>
            <person name="Gibby P.D."/>
            <person name="Hartmann K.A."/>
            <person name="Liu J.E."/>
            <person name="Manci A.M."/>
            <person name="Nielsen D.A."/>
            <person name="Solomon M.B."/>
            <person name="Breakwell D.P."/>
            <person name="Burnett S.H."/>
            <person name="Grose J.H."/>
        </authorList>
    </citation>
    <scope>NUCLEOTIDE SEQUENCE [LARGE SCALE GENOMIC DNA]</scope>
    <source>
        <strain evidence="1 2">2789STDY5608636</strain>
    </source>
</reference>
<evidence type="ECO:0000313" key="1">
    <source>
        <dbReference type="EMBL" id="CUJ14268.1"/>
    </source>
</evidence>
<accession>A0A0M7HXB2</accession>
<protein>
    <submittedName>
        <fullName evidence="1">Predicted esterase of the alpha/beta hydrolase fold</fullName>
    </submittedName>
</protein>
<dbReference type="Pfam" id="PF06821">
    <property type="entry name" value="Ser_hydrolase"/>
    <property type="match status" value="1"/>
</dbReference>
<dbReference type="InterPro" id="IPR029058">
    <property type="entry name" value="AB_hydrolase_fold"/>
</dbReference>
<evidence type="ECO:0000313" key="2">
    <source>
        <dbReference type="Proteomes" id="UP000053096"/>
    </source>
</evidence>
<dbReference type="GO" id="GO:0016787">
    <property type="term" value="F:hydrolase activity"/>
    <property type="evidence" value="ECO:0007669"/>
    <property type="project" value="UniProtKB-KW"/>
</dbReference>
<proteinExistence type="predicted"/>
<dbReference type="Gene3D" id="3.40.50.1820">
    <property type="entry name" value="alpha/beta hydrolase"/>
    <property type="match status" value="1"/>
</dbReference>
<name>A0A0M7HXB2_9BORD</name>
<gene>
    <name evidence="1" type="ORF">ERS370011_03970</name>
</gene>
<dbReference type="Proteomes" id="UP000053096">
    <property type="component" value="Unassembled WGS sequence"/>
</dbReference>
<keyword evidence="1" id="KW-0378">Hydrolase</keyword>